<dbReference type="eggNOG" id="arCOG01830">
    <property type="taxonomic scope" value="Archaea"/>
</dbReference>
<sequence>MRLIEGEAIVYNGILWLVKGFQHPVNKVIAYPRYDLVNKSKLTRYHKIRYINNYYWDCIKLNVPVIDLEKARPYYGVNNFAGEEAVEALAHYLGLYRDQLLLTGSSLIGDYSNDIDIIIAGADHGVVDKLYELVEDKVFNRISMYFLLKEYFSKHSSSMDINTYLYIKGNTILHLQYNRRHINLKLVKYLRGVNECIEPVIDRHYFSGTILVIDSIEPYALPAKFHVRIGDEYFILETYRELFSELKPGKYYVQGYIEVRDDYKVLNIDHGFIRLAKF</sequence>
<dbReference type="AlphaFoldDB" id="D7DBM7"/>
<organism evidence="1 2">
    <name type="scientific">Staphylothermus hellenicus (strain DSM 12710 / JCM 10830 / BK20S6-10-b1 / P8)</name>
    <dbReference type="NCBI Taxonomy" id="591019"/>
    <lineage>
        <taxon>Archaea</taxon>
        <taxon>Thermoproteota</taxon>
        <taxon>Thermoprotei</taxon>
        <taxon>Desulfurococcales</taxon>
        <taxon>Desulfurococcaceae</taxon>
        <taxon>Staphylothermus</taxon>
    </lineage>
</organism>
<evidence type="ECO:0000313" key="1">
    <source>
        <dbReference type="EMBL" id="ADI31574.1"/>
    </source>
</evidence>
<dbReference type="KEGG" id="shc:Shell_0443"/>
<gene>
    <name evidence="1" type="ordered locus">Shell_0443</name>
</gene>
<keyword evidence="2" id="KW-1185">Reference proteome</keyword>
<accession>D7DBM7</accession>
<protein>
    <recommendedName>
        <fullName evidence="3">Polymerase nucleotidyl transferase domain-containing protein</fullName>
    </recommendedName>
</protein>
<reference evidence="1 2" key="2">
    <citation type="journal article" date="2011" name="Stand. Genomic Sci.">
        <title>Complete genome sequence of Staphylothermus hellenicus P8.</title>
        <authorList>
            <person name="Anderson I."/>
            <person name="Wirth R."/>
            <person name="Lucas S."/>
            <person name="Copeland A."/>
            <person name="Lapidus A."/>
            <person name="Cheng J.F."/>
            <person name="Goodwin L."/>
            <person name="Pitluck S."/>
            <person name="Davenport K."/>
            <person name="Detter J.C."/>
            <person name="Han C."/>
            <person name="Tapia R."/>
            <person name="Land M."/>
            <person name="Hauser L."/>
            <person name="Pati A."/>
            <person name="Mikhailova N."/>
            <person name="Woyke T."/>
            <person name="Klenk H.P."/>
            <person name="Kyrpides N."/>
            <person name="Ivanova N."/>
        </authorList>
    </citation>
    <scope>NUCLEOTIDE SEQUENCE [LARGE SCALE GENOMIC DNA]</scope>
    <source>
        <strain evidence="2">DSM 12710 / JCM 10830 / BK20S6-10-b1 / P8</strain>
    </source>
</reference>
<evidence type="ECO:0008006" key="3">
    <source>
        <dbReference type="Google" id="ProtNLM"/>
    </source>
</evidence>
<reference evidence="2" key="1">
    <citation type="submission" date="2010-05" db="EMBL/GenBank/DDBJ databases">
        <title>Complete sequence of Staphylothermus hellenicus DSM 12710.</title>
        <authorList>
            <consortium name="US DOE Joint Genome Institute"/>
            <person name="Lucas S."/>
            <person name="Copeland A."/>
            <person name="Lapidus A."/>
            <person name="Cheng J.-F."/>
            <person name="Bruce D."/>
            <person name="Goodwin L."/>
            <person name="Pitluck S."/>
            <person name="Davenport K."/>
            <person name="Detter J.C."/>
            <person name="Han C."/>
            <person name="Tapia R."/>
            <person name="Larimer F."/>
            <person name="Land M."/>
            <person name="Hauser L."/>
            <person name="Kyrpides N."/>
            <person name="Mikhailova N."/>
            <person name="Anderson I.J."/>
            <person name="Woyke T."/>
        </authorList>
    </citation>
    <scope>NUCLEOTIDE SEQUENCE [LARGE SCALE GENOMIC DNA]</scope>
    <source>
        <strain evidence="2">DSM 12710 / JCM 10830 / BK20S6-10-b1 / P8</strain>
    </source>
</reference>
<dbReference type="EMBL" id="CP002051">
    <property type="protein sequence ID" value="ADI31574.1"/>
    <property type="molecule type" value="Genomic_DNA"/>
</dbReference>
<dbReference type="STRING" id="591019.Shell_0443"/>
<dbReference type="Proteomes" id="UP000002573">
    <property type="component" value="Chromosome"/>
</dbReference>
<dbReference type="HOGENOM" id="CLU_1003329_0_0_2"/>
<evidence type="ECO:0000313" key="2">
    <source>
        <dbReference type="Proteomes" id="UP000002573"/>
    </source>
</evidence>
<name>D7DBM7_STAHD</name>
<proteinExistence type="predicted"/>